<dbReference type="Pfam" id="PF04066">
    <property type="entry name" value="MrpF_PhaF"/>
    <property type="match status" value="1"/>
</dbReference>
<comment type="subcellular location">
    <subcellularLocation>
        <location evidence="1">Cell membrane</location>
        <topology evidence="1">Multi-pass membrane protein</topology>
    </subcellularLocation>
</comment>
<gene>
    <name evidence="7" type="ORF">C7378_2138</name>
</gene>
<feature type="transmembrane region" description="Helical" evidence="6">
    <location>
        <begin position="30"/>
        <end position="48"/>
    </location>
</feature>
<keyword evidence="3 6" id="KW-0812">Transmembrane</keyword>
<evidence type="ECO:0000256" key="4">
    <source>
        <dbReference type="ARBA" id="ARBA00022989"/>
    </source>
</evidence>
<evidence type="ECO:0000313" key="8">
    <source>
        <dbReference type="Proteomes" id="UP000295210"/>
    </source>
</evidence>
<reference evidence="7 8" key="1">
    <citation type="submission" date="2019-03" db="EMBL/GenBank/DDBJ databases">
        <title>Genomic Encyclopedia of Type Strains, Phase IV (KMG-IV): sequencing the most valuable type-strain genomes for metagenomic binning, comparative biology and taxonomic classification.</title>
        <authorList>
            <person name="Goeker M."/>
        </authorList>
    </citation>
    <scope>NUCLEOTIDE SEQUENCE [LARGE SCALE GENOMIC DNA]</scope>
    <source>
        <strain evidence="7 8">DSM 103428</strain>
    </source>
</reference>
<proteinExistence type="predicted"/>
<dbReference type="AlphaFoldDB" id="A0A4R1L3F2"/>
<name>A0A4R1L3F2_9BACT</name>
<keyword evidence="4 6" id="KW-1133">Transmembrane helix</keyword>
<protein>
    <submittedName>
        <fullName evidence="7">Multiple resistance and pH regulation protein F (MrpF/PhaF)</fullName>
    </submittedName>
</protein>
<feature type="transmembrane region" description="Helical" evidence="6">
    <location>
        <begin position="60"/>
        <end position="79"/>
    </location>
</feature>
<evidence type="ECO:0000256" key="5">
    <source>
        <dbReference type="ARBA" id="ARBA00023136"/>
    </source>
</evidence>
<dbReference type="EMBL" id="SMGK01000003">
    <property type="protein sequence ID" value="TCK72555.1"/>
    <property type="molecule type" value="Genomic_DNA"/>
</dbReference>
<dbReference type="GO" id="GO:0005886">
    <property type="term" value="C:plasma membrane"/>
    <property type="evidence" value="ECO:0007669"/>
    <property type="project" value="UniProtKB-SubCell"/>
</dbReference>
<keyword evidence="5 6" id="KW-0472">Membrane</keyword>
<dbReference type="GO" id="GO:0015075">
    <property type="term" value="F:monoatomic ion transmembrane transporter activity"/>
    <property type="evidence" value="ECO:0007669"/>
    <property type="project" value="InterPro"/>
</dbReference>
<accession>A0A4R1L3F2</accession>
<comment type="caution">
    <text evidence="7">The sequence shown here is derived from an EMBL/GenBank/DDBJ whole genome shotgun (WGS) entry which is preliminary data.</text>
</comment>
<evidence type="ECO:0000313" key="7">
    <source>
        <dbReference type="EMBL" id="TCK72555.1"/>
    </source>
</evidence>
<dbReference type="InterPro" id="IPR007208">
    <property type="entry name" value="MrpF/PhaF-like"/>
</dbReference>
<organism evidence="7 8">
    <name type="scientific">Acidipila rosea</name>
    <dbReference type="NCBI Taxonomy" id="768535"/>
    <lineage>
        <taxon>Bacteria</taxon>
        <taxon>Pseudomonadati</taxon>
        <taxon>Acidobacteriota</taxon>
        <taxon>Terriglobia</taxon>
        <taxon>Terriglobales</taxon>
        <taxon>Acidobacteriaceae</taxon>
        <taxon>Acidipila</taxon>
    </lineage>
</organism>
<evidence type="ECO:0000256" key="1">
    <source>
        <dbReference type="ARBA" id="ARBA00004651"/>
    </source>
</evidence>
<keyword evidence="2" id="KW-1003">Cell membrane</keyword>
<sequence length="83" mass="8957">MNVWLLASCAVGLCLVPCAAMCLQGSPERRLVGLEMTGTIVTLLLVLLTMGFHRPILMDLPLTVAIMSLAAGLVFARFLEKQL</sequence>
<dbReference type="Proteomes" id="UP000295210">
    <property type="component" value="Unassembled WGS sequence"/>
</dbReference>
<evidence type="ECO:0000256" key="2">
    <source>
        <dbReference type="ARBA" id="ARBA00022475"/>
    </source>
</evidence>
<keyword evidence="8" id="KW-1185">Reference proteome</keyword>
<dbReference type="OrthoDB" id="5526412at2"/>
<evidence type="ECO:0000256" key="3">
    <source>
        <dbReference type="ARBA" id="ARBA00022692"/>
    </source>
</evidence>
<evidence type="ECO:0000256" key="6">
    <source>
        <dbReference type="SAM" id="Phobius"/>
    </source>
</evidence>
<dbReference type="RefSeq" id="WP_131996023.1">
    <property type="nucleotide sequence ID" value="NZ_SMGK01000003.1"/>
</dbReference>